<dbReference type="InterPro" id="IPR036291">
    <property type="entry name" value="NAD(P)-bd_dom_sf"/>
</dbReference>
<evidence type="ECO:0000313" key="4">
    <source>
        <dbReference type="Proteomes" id="UP000245639"/>
    </source>
</evidence>
<dbReference type="SUPFAM" id="SSF55347">
    <property type="entry name" value="Glyceraldehyde-3-phosphate dehydrogenase-like, C-terminal domain"/>
    <property type="match status" value="1"/>
</dbReference>
<dbReference type="InterPro" id="IPR055170">
    <property type="entry name" value="GFO_IDH_MocA-like_dom"/>
</dbReference>
<dbReference type="GO" id="GO:0000166">
    <property type="term" value="F:nucleotide binding"/>
    <property type="evidence" value="ECO:0007669"/>
    <property type="project" value="InterPro"/>
</dbReference>
<sequence length="315" mass="31997">MTAPVRLALIGAGRLAEVGYVPALEAAAGATLVGLADPDPARRRAVAALAGGEPTVPTAAGAAELLAALDAAGAGPDGLVLATPAAAHLADARVAAAAGLPALVEKPPAPDRAGAAELAALAPAPRIAFNRRFETGTEELRSATPPGEPVRLSLEIGYRRAGWGAHAVADDALLDLGPHLVDLARWITRAEVTDVVAATVTPERAEFELALGAARAHIRCATDRPYRERVEVRGPDGRRLARRRRGGLVAAVGGRLAPSSGPHPLVASLTAQVEAFARIVRGDPEPTLGRAADGLAVMTTIDAVRACADGVATEG</sequence>
<accession>A0A2U1EWE2</accession>
<organism evidence="3 4">
    <name type="scientific">Actinomycetospora cinnamomea</name>
    <dbReference type="NCBI Taxonomy" id="663609"/>
    <lineage>
        <taxon>Bacteria</taxon>
        <taxon>Bacillati</taxon>
        <taxon>Actinomycetota</taxon>
        <taxon>Actinomycetes</taxon>
        <taxon>Pseudonocardiales</taxon>
        <taxon>Pseudonocardiaceae</taxon>
        <taxon>Actinomycetospora</taxon>
    </lineage>
</organism>
<dbReference type="Gene3D" id="3.40.50.720">
    <property type="entry name" value="NAD(P)-binding Rossmann-like Domain"/>
    <property type="match status" value="1"/>
</dbReference>
<comment type="caution">
    <text evidence="3">The sequence shown here is derived from an EMBL/GenBank/DDBJ whole genome shotgun (WGS) entry which is preliminary data.</text>
</comment>
<protein>
    <submittedName>
        <fullName evidence="3">Putative dehydrogenase</fullName>
    </submittedName>
</protein>
<feature type="domain" description="Gfo/Idh/MocA-like oxidoreductase N-terminal" evidence="1">
    <location>
        <begin position="6"/>
        <end position="122"/>
    </location>
</feature>
<reference evidence="3 4" key="1">
    <citation type="submission" date="2018-04" db="EMBL/GenBank/DDBJ databases">
        <title>Genomic Encyclopedia of Type Strains, Phase IV (KMG-IV): sequencing the most valuable type-strain genomes for metagenomic binning, comparative biology and taxonomic classification.</title>
        <authorList>
            <person name="Goeker M."/>
        </authorList>
    </citation>
    <scope>NUCLEOTIDE SEQUENCE [LARGE SCALE GENOMIC DNA]</scope>
    <source>
        <strain evidence="3 4">DSM 45771</strain>
    </source>
</reference>
<dbReference type="PANTHER" id="PTHR43708:SF4">
    <property type="entry name" value="OXIDOREDUCTASE YCEM-RELATED"/>
    <property type="match status" value="1"/>
</dbReference>
<gene>
    <name evidence="3" type="ORF">C8D89_11835</name>
</gene>
<dbReference type="Gene3D" id="3.30.360.10">
    <property type="entry name" value="Dihydrodipicolinate Reductase, domain 2"/>
    <property type="match status" value="1"/>
</dbReference>
<dbReference type="Pfam" id="PF22725">
    <property type="entry name" value="GFO_IDH_MocA_C3"/>
    <property type="match status" value="1"/>
</dbReference>
<keyword evidence="4" id="KW-1185">Reference proteome</keyword>
<dbReference type="SUPFAM" id="SSF51735">
    <property type="entry name" value="NAD(P)-binding Rossmann-fold domains"/>
    <property type="match status" value="1"/>
</dbReference>
<evidence type="ECO:0000259" key="1">
    <source>
        <dbReference type="Pfam" id="PF01408"/>
    </source>
</evidence>
<name>A0A2U1EWE2_9PSEU</name>
<dbReference type="InterPro" id="IPR000683">
    <property type="entry name" value="Gfo/Idh/MocA-like_OxRdtase_N"/>
</dbReference>
<dbReference type="InterPro" id="IPR051317">
    <property type="entry name" value="Gfo/Idh/MocA_oxidoreduct"/>
</dbReference>
<proteinExistence type="predicted"/>
<evidence type="ECO:0000313" key="3">
    <source>
        <dbReference type="EMBL" id="PVZ04247.1"/>
    </source>
</evidence>
<dbReference type="Pfam" id="PF01408">
    <property type="entry name" value="GFO_IDH_MocA"/>
    <property type="match status" value="1"/>
</dbReference>
<evidence type="ECO:0000259" key="2">
    <source>
        <dbReference type="Pfam" id="PF22725"/>
    </source>
</evidence>
<dbReference type="PANTHER" id="PTHR43708">
    <property type="entry name" value="CONSERVED EXPRESSED OXIDOREDUCTASE (EUROFUNG)"/>
    <property type="match status" value="1"/>
</dbReference>
<feature type="domain" description="GFO/IDH/MocA-like oxidoreductase" evidence="2">
    <location>
        <begin position="167"/>
        <end position="237"/>
    </location>
</feature>
<dbReference type="EMBL" id="QEKW01000018">
    <property type="protein sequence ID" value="PVZ04247.1"/>
    <property type="molecule type" value="Genomic_DNA"/>
</dbReference>
<dbReference type="RefSeq" id="WP_165825908.1">
    <property type="nucleotide sequence ID" value="NZ_QEKW01000018.1"/>
</dbReference>
<dbReference type="Proteomes" id="UP000245639">
    <property type="component" value="Unassembled WGS sequence"/>
</dbReference>
<dbReference type="AlphaFoldDB" id="A0A2U1EWE2"/>